<evidence type="ECO:0000313" key="1">
    <source>
        <dbReference type="EMBL" id="CAD7253779.1"/>
    </source>
</evidence>
<gene>
    <name evidence="1" type="ORF">DSTB1V02_LOCUS13526</name>
</gene>
<protein>
    <submittedName>
        <fullName evidence="1">Uncharacterized protein</fullName>
    </submittedName>
</protein>
<dbReference type="EMBL" id="CAJPEV010006657">
    <property type="protein sequence ID" value="CAG0904279.1"/>
    <property type="molecule type" value="Genomic_DNA"/>
</dbReference>
<proteinExistence type="predicted"/>
<name>A0A7R9AGG2_9CRUS</name>
<evidence type="ECO:0000313" key="2">
    <source>
        <dbReference type="Proteomes" id="UP000677054"/>
    </source>
</evidence>
<keyword evidence="2" id="KW-1185">Reference proteome</keyword>
<dbReference type="Proteomes" id="UP000677054">
    <property type="component" value="Unassembled WGS sequence"/>
</dbReference>
<dbReference type="EMBL" id="LR906174">
    <property type="protein sequence ID" value="CAD7253779.1"/>
    <property type="molecule type" value="Genomic_DNA"/>
</dbReference>
<accession>A0A7R9AGG2</accession>
<dbReference type="AlphaFoldDB" id="A0A7R9AGG2"/>
<reference evidence="1" key="1">
    <citation type="submission" date="2020-11" db="EMBL/GenBank/DDBJ databases">
        <authorList>
            <person name="Tran Van P."/>
        </authorList>
    </citation>
    <scope>NUCLEOTIDE SEQUENCE</scope>
</reference>
<sequence>MQECSSSGIEFLGRLNPKASKLFMASPIQSALSIPSNSNFIIFRTSANPYGR</sequence>
<organism evidence="1">
    <name type="scientific">Darwinula stevensoni</name>
    <dbReference type="NCBI Taxonomy" id="69355"/>
    <lineage>
        <taxon>Eukaryota</taxon>
        <taxon>Metazoa</taxon>
        <taxon>Ecdysozoa</taxon>
        <taxon>Arthropoda</taxon>
        <taxon>Crustacea</taxon>
        <taxon>Oligostraca</taxon>
        <taxon>Ostracoda</taxon>
        <taxon>Podocopa</taxon>
        <taxon>Podocopida</taxon>
        <taxon>Darwinulocopina</taxon>
        <taxon>Darwinuloidea</taxon>
        <taxon>Darwinulidae</taxon>
        <taxon>Darwinula</taxon>
    </lineage>
</organism>